<dbReference type="eggNOG" id="COG2301">
    <property type="taxonomic scope" value="Bacteria"/>
</dbReference>
<evidence type="ECO:0008006" key="4">
    <source>
        <dbReference type="Google" id="ProtNLM"/>
    </source>
</evidence>
<keyword evidence="3" id="KW-1185">Reference proteome</keyword>
<gene>
    <name evidence="2" type="ORF">N789_01105</name>
</gene>
<comment type="caution">
    <text evidence="2">The sequence shown here is derived from an EMBL/GenBank/DDBJ whole genome shotgun (WGS) entry which is preliminary data.</text>
</comment>
<accession>A0A091AZA3</accession>
<evidence type="ECO:0000313" key="2">
    <source>
        <dbReference type="EMBL" id="KFN44637.1"/>
    </source>
</evidence>
<name>A0A091AZA3_9GAMM</name>
<dbReference type="SUPFAM" id="SSF51621">
    <property type="entry name" value="Phosphoenolpyruvate/pyruvate domain"/>
    <property type="match status" value="1"/>
</dbReference>
<dbReference type="InterPro" id="IPR015813">
    <property type="entry name" value="Pyrv/PenolPyrv_kinase-like_dom"/>
</dbReference>
<dbReference type="Gene3D" id="3.20.20.60">
    <property type="entry name" value="Phosphoenolpyruvate-binding domains"/>
    <property type="match status" value="1"/>
</dbReference>
<dbReference type="Proteomes" id="UP000029385">
    <property type="component" value="Unassembled WGS sequence"/>
</dbReference>
<dbReference type="RefSeq" id="WP_022968807.1">
    <property type="nucleotide sequence ID" value="NZ_ATVD01000002.1"/>
</dbReference>
<dbReference type="EMBL" id="AVCI01000001">
    <property type="protein sequence ID" value="KFN44637.1"/>
    <property type="molecule type" value="Genomic_DNA"/>
</dbReference>
<dbReference type="InterPro" id="IPR040442">
    <property type="entry name" value="Pyrv_kinase-like_dom_sf"/>
</dbReference>
<sequence>MHKDFKLLLFAHEPAALRAAVAAGLSDFMVDCEWRGKTERQTGADTDTSHVGMAEVAAAAAVPGARITCRINSHGEWTAREVDAAIAAGATRVFLPMVRRMSEAEHFLRLIDGRVEPAILVETLEAVRLAPDLARLPLSAVYVGLNDLAISRGSSLIFEAVLDGTVARLRDIFDGVEFGFGGVTLPGCGHPVPGDLLLAEMQRLECDFSFMRRSFHRDVQGKDMTTEVARLRDFWRRLGLRNRSERNAQHQQLQRCLQMLLADSPATAPA</sequence>
<dbReference type="GO" id="GO:0003824">
    <property type="term" value="F:catalytic activity"/>
    <property type="evidence" value="ECO:0007669"/>
    <property type="project" value="InterPro"/>
</dbReference>
<dbReference type="OrthoDB" id="278846at2"/>
<dbReference type="STRING" id="1121015.GCA_000420545_01167"/>
<proteinExistence type="predicted"/>
<evidence type="ECO:0000256" key="1">
    <source>
        <dbReference type="ARBA" id="ARBA00022723"/>
    </source>
</evidence>
<organism evidence="2 3">
    <name type="scientific">Arenimonas oryziterrae DSM 21050 = YC6267</name>
    <dbReference type="NCBI Taxonomy" id="1121015"/>
    <lineage>
        <taxon>Bacteria</taxon>
        <taxon>Pseudomonadati</taxon>
        <taxon>Pseudomonadota</taxon>
        <taxon>Gammaproteobacteria</taxon>
        <taxon>Lysobacterales</taxon>
        <taxon>Lysobacteraceae</taxon>
        <taxon>Arenimonas</taxon>
    </lineage>
</organism>
<keyword evidence="1" id="KW-0479">Metal-binding</keyword>
<dbReference type="AlphaFoldDB" id="A0A091AZA3"/>
<reference evidence="2 3" key="1">
    <citation type="submission" date="2013-09" db="EMBL/GenBank/DDBJ databases">
        <title>Genome sequencing of Arenimonas oryziterrae.</title>
        <authorList>
            <person name="Chen F."/>
            <person name="Wang G."/>
        </authorList>
    </citation>
    <scope>NUCLEOTIDE SEQUENCE [LARGE SCALE GENOMIC DNA]</scope>
    <source>
        <strain evidence="2 3">YC6267</strain>
    </source>
</reference>
<protein>
    <recommendedName>
        <fullName evidence="4">HpcH/HpaI aldolase/citrate lyase domain-containing protein</fullName>
    </recommendedName>
</protein>
<evidence type="ECO:0000313" key="3">
    <source>
        <dbReference type="Proteomes" id="UP000029385"/>
    </source>
</evidence>
<dbReference type="GO" id="GO:0046872">
    <property type="term" value="F:metal ion binding"/>
    <property type="evidence" value="ECO:0007669"/>
    <property type="project" value="UniProtKB-KW"/>
</dbReference>
<dbReference type="PATRIC" id="fig|1121015.4.peg.218"/>